<evidence type="ECO:0000313" key="3">
    <source>
        <dbReference type="EMBL" id="MDQ9073089.1"/>
    </source>
</evidence>
<feature type="compositionally biased region" description="Polar residues" evidence="2">
    <location>
        <begin position="252"/>
        <end position="261"/>
    </location>
</feature>
<sequence>MKRLIWILSLIILIIAAVFFYQYSMRNNEEHNKKMFDVVMTEKMQDLYDQAQDWSKPLQFDIHDRRLHGDYKVLSEFLLQVWSNNIETRNTYLRTLKQNHWDQFLNVQRLEKDKANGFKESDQILENVHKAMDIYQKENEQNKKQALAKAATLQMSEDKKQALLEKLKNNQQVIKEDSLFANELQIIHKADDMLDMLKKYKWQVKDQQILFYEDAQVKKFNALYQSVLKQDAKIEEKKIQNAEAVTSDDDANSANVAQSETPKIEDNHK</sequence>
<keyword evidence="1" id="KW-0175">Coiled coil</keyword>
<dbReference type="EMBL" id="JAVIDA010000033">
    <property type="protein sequence ID" value="MDQ9073089.1"/>
    <property type="molecule type" value="Genomic_DNA"/>
</dbReference>
<name>A0AAW8JML1_9GAMM</name>
<evidence type="ECO:0000256" key="1">
    <source>
        <dbReference type="SAM" id="Coils"/>
    </source>
</evidence>
<protein>
    <submittedName>
        <fullName evidence="3">Uncharacterized protein</fullName>
    </submittedName>
</protein>
<evidence type="ECO:0000313" key="4">
    <source>
        <dbReference type="Proteomes" id="UP001243195"/>
    </source>
</evidence>
<proteinExistence type="predicted"/>
<evidence type="ECO:0000256" key="2">
    <source>
        <dbReference type="SAM" id="MobiDB-lite"/>
    </source>
</evidence>
<accession>A0AAW8JML1</accession>
<feature type="region of interest" description="Disordered" evidence="2">
    <location>
        <begin position="242"/>
        <end position="269"/>
    </location>
</feature>
<gene>
    <name evidence="3" type="ORF">RFH51_16670</name>
</gene>
<dbReference type="AlphaFoldDB" id="A0AAW8JML1"/>
<dbReference type="RefSeq" id="WP_277091663.1">
    <property type="nucleotide sequence ID" value="NZ_JAKVJG010000018.1"/>
</dbReference>
<feature type="coiled-coil region" evidence="1">
    <location>
        <begin position="125"/>
        <end position="173"/>
    </location>
</feature>
<organism evidence="3 4">
    <name type="scientific">Acinetobacter gerneri</name>
    <dbReference type="NCBI Taxonomy" id="202952"/>
    <lineage>
        <taxon>Bacteria</taxon>
        <taxon>Pseudomonadati</taxon>
        <taxon>Pseudomonadota</taxon>
        <taxon>Gammaproteobacteria</taxon>
        <taxon>Moraxellales</taxon>
        <taxon>Moraxellaceae</taxon>
        <taxon>Acinetobacter</taxon>
    </lineage>
</organism>
<comment type="caution">
    <text evidence="3">The sequence shown here is derived from an EMBL/GenBank/DDBJ whole genome shotgun (WGS) entry which is preliminary data.</text>
</comment>
<dbReference type="Proteomes" id="UP001243195">
    <property type="component" value="Unassembled WGS sequence"/>
</dbReference>
<reference evidence="3" key="1">
    <citation type="submission" date="2023-08" db="EMBL/GenBank/DDBJ databases">
        <title>Emergence of clinically-relevant ST2 carbapenem-resistant Acinetobacter baumannii strains in hospital sewages in Zhejiang, East of China.</title>
        <authorList>
            <person name="Kaichao C."/>
            <person name="Zhang R."/>
        </authorList>
    </citation>
    <scope>NUCLEOTIDE SEQUENCE</scope>
    <source>
        <strain evidence="3">M-SY-60</strain>
    </source>
</reference>